<dbReference type="Proteomes" id="UP000292347">
    <property type="component" value="Unassembled WGS sequence"/>
</dbReference>
<feature type="compositionally biased region" description="Basic and acidic residues" evidence="8">
    <location>
        <begin position="13"/>
        <end position="23"/>
    </location>
</feature>
<evidence type="ECO:0000256" key="7">
    <source>
        <dbReference type="RuleBase" id="RU369079"/>
    </source>
</evidence>
<feature type="domain" description="Tripartite ATP-independent periplasmic transporters DctQ component" evidence="9">
    <location>
        <begin position="53"/>
        <end position="174"/>
    </location>
</feature>
<feature type="transmembrane region" description="Helical" evidence="7">
    <location>
        <begin position="151"/>
        <end position="168"/>
    </location>
</feature>
<keyword evidence="5 7" id="KW-1133">Transmembrane helix</keyword>
<evidence type="ECO:0000256" key="5">
    <source>
        <dbReference type="ARBA" id="ARBA00022989"/>
    </source>
</evidence>
<comment type="subcellular location">
    <subcellularLocation>
        <location evidence="7">Cell inner membrane</location>
        <topology evidence="7">Multi-pass membrane protein</topology>
    </subcellularLocation>
    <subcellularLocation>
        <location evidence="1">Cell membrane</location>
        <topology evidence="1">Multi-pass membrane protein</topology>
    </subcellularLocation>
</comment>
<evidence type="ECO:0000256" key="1">
    <source>
        <dbReference type="ARBA" id="ARBA00004651"/>
    </source>
</evidence>
<keyword evidence="11" id="KW-1185">Reference proteome</keyword>
<evidence type="ECO:0000256" key="6">
    <source>
        <dbReference type="ARBA" id="ARBA00023136"/>
    </source>
</evidence>
<keyword evidence="7" id="KW-0997">Cell inner membrane</keyword>
<dbReference type="InterPro" id="IPR055348">
    <property type="entry name" value="DctQ"/>
</dbReference>
<comment type="caution">
    <text evidence="10">The sequence shown here is derived from an EMBL/GenBank/DDBJ whole genome shotgun (WGS) entry which is preliminary data.</text>
</comment>
<dbReference type="GO" id="GO:0022857">
    <property type="term" value="F:transmembrane transporter activity"/>
    <property type="evidence" value="ECO:0007669"/>
    <property type="project" value="UniProtKB-UniRule"/>
</dbReference>
<proteinExistence type="inferred from homology"/>
<evidence type="ECO:0000259" key="9">
    <source>
        <dbReference type="Pfam" id="PF04290"/>
    </source>
</evidence>
<evidence type="ECO:0000313" key="11">
    <source>
        <dbReference type="Proteomes" id="UP000292347"/>
    </source>
</evidence>
<dbReference type="Pfam" id="PF04290">
    <property type="entry name" value="DctQ"/>
    <property type="match status" value="1"/>
</dbReference>
<feature type="transmembrane region" description="Helical" evidence="7">
    <location>
        <begin position="69"/>
        <end position="88"/>
    </location>
</feature>
<feature type="region of interest" description="Disordered" evidence="8">
    <location>
        <begin position="1"/>
        <end position="23"/>
    </location>
</feature>
<accession>A0A4Q2IUH6</accession>
<reference evidence="10 11" key="1">
    <citation type="submission" date="2019-01" db="EMBL/GenBank/DDBJ databases">
        <title>Sphingomonas mucosissima sp. nov. and Sphingomonas desiccabilis sp. nov., from biological soil crusts in the Colorado Plateau, USA.</title>
        <authorList>
            <person name="Zhu D."/>
        </authorList>
    </citation>
    <scope>NUCLEOTIDE SEQUENCE [LARGE SCALE GENOMIC DNA]</scope>
    <source>
        <strain evidence="10 11">CP1D</strain>
    </source>
</reference>
<keyword evidence="3" id="KW-1003">Cell membrane</keyword>
<protein>
    <recommendedName>
        <fullName evidence="7">TRAP transporter small permease protein</fullName>
    </recommendedName>
</protein>
<evidence type="ECO:0000256" key="3">
    <source>
        <dbReference type="ARBA" id="ARBA00022475"/>
    </source>
</evidence>
<feature type="transmembrane region" description="Helical" evidence="7">
    <location>
        <begin position="109"/>
        <end position="131"/>
    </location>
</feature>
<keyword evidence="4 7" id="KW-0812">Transmembrane</keyword>
<dbReference type="EMBL" id="SDPT01000002">
    <property type="protein sequence ID" value="RXZ32038.1"/>
    <property type="molecule type" value="Genomic_DNA"/>
</dbReference>
<evidence type="ECO:0000256" key="8">
    <source>
        <dbReference type="SAM" id="MobiDB-lite"/>
    </source>
</evidence>
<evidence type="ECO:0000256" key="4">
    <source>
        <dbReference type="ARBA" id="ARBA00022692"/>
    </source>
</evidence>
<gene>
    <name evidence="10" type="ORF">EO081_12730</name>
</gene>
<comment type="function">
    <text evidence="7">Part of the tripartite ATP-independent periplasmic (TRAP) transport system.</text>
</comment>
<comment type="similarity">
    <text evidence="7">Belongs to the TRAP transporter small permease family.</text>
</comment>
<keyword evidence="6 7" id="KW-0472">Membrane</keyword>
<organism evidence="10 11">
    <name type="scientific">Sphingomonas desiccabilis</name>
    <dbReference type="NCBI Taxonomy" id="429134"/>
    <lineage>
        <taxon>Bacteria</taxon>
        <taxon>Pseudomonadati</taxon>
        <taxon>Pseudomonadota</taxon>
        <taxon>Alphaproteobacteria</taxon>
        <taxon>Sphingomonadales</taxon>
        <taxon>Sphingomonadaceae</taxon>
        <taxon>Sphingomonas</taxon>
    </lineage>
</organism>
<dbReference type="OrthoDB" id="7428219at2"/>
<dbReference type="RefSeq" id="WP_129342252.1">
    <property type="nucleotide sequence ID" value="NZ_JACIDD010000002.1"/>
</dbReference>
<dbReference type="AlphaFoldDB" id="A0A4Q2IUH6"/>
<comment type="subunit">
    <text evidence="7">The complex comprises the extracytoplasmic solute receptor protein and the two transmembrane proteins.</text>
</comment>
<feature type="transmembrane region" description="Helical" evidence="7">
    <location>
        <begin position="31"/>
        <end position="49"/>
    </location>
</feature>
<evidence type="ECO:0000256" key="2">
    <source>
        <dbReference type="ARBA" id="ARBA00022448"/>
    </source>
</evidence>
<sequence length="177" mass="18928">MTLPPASPAPAETRIDADVGPSPDHRAAPPLARLMLAIGSVALLLAMSTDALAVAGRHAGIRLFGSIEIVQACIVLVATSAIVLTTIVEGHARVHILLDRLKPATATRLLRGADWVSALVFLWLATGSTWLLADLWNAFELTEILHLPLRWLRLAWIVGSLVTAALFVRRALSRTAA</sequence>
<keyword evidence="2 7" id="KW-0813">Transport</keyword>
<dbReference type="GO" id="GO:0005886">
    <property type="term" value="C:plasma membrane"/>
    <property type="evidence" value="ECO:0007669"/>
    <property type="project" value="UniProtKB-SubCell"/>
</dbReference>
<name>A0A4Q2IUH6_9SPHN</name>
<evidence type="ECO:0000313" key="10">
    <source>
        <dbReference type="EMBL" id="RXZ32038.1"/>
    </source>
</evidence>